<organism evidence="3 4">
    <name type="scientific">Methylobacterium nonmethylotrophicum</name>
    <dbReference type="NCBI Taxonomy" id="1141884"/>
    <lineage>
        <taxon>Bacteria</taxon>
        <taxon>Pseudomonadati</taxon>
        <taxon>Pseudomonadota</taxon>
        <taxon>Alphaproteobacteria</taxon>
        <taxon>Hyphomicrobiales</taxon>
        <taxon>Methylobacteriaceae</taxon>
        <taxon>Methylobacterium</taxon>
    </lineage>
</organism>
<dbReference type="InterPro" id="IPR028344">
    <property type="entry name" value="ParE1/4"/>
</dbReference>
<keyword evidence="4" id="KW-1185">Reference proteome</keyword>
<dbReference type="Gene3D" id="3.30.2310.20">
    <property type="entry name" value="RelE-like"/>
    <property type="match status" value="1"/>
</dbReference>
<comment type="caution">
    <text evidence="3">The sequence shown here is derived from an EMBL/GenBank/DDBJ whole genome shotgun (WGS) entry which is preliminary data.</text>
</comment>
<dbReference type="EMBL" id="SRLB01000008">
    <property type="protein sequence ID" value="TGD99377.1"/>
    <property type="molecule type" value="Genomic_DNA"/>
</dbReference>
<evidence type="ECO:0000313" key="4">
    <source>
        <dbReference type="Proteomes" id="UP000297535"/>
    </source>
</evidence>
<evidence type="ECO:0000256" key="2">
    <source>
        <dbReference type="PIRNR" id="PIRNR029218"/>
    </source>
</evidence>
<name>A0A4Z0NTA6_9HYPH</name>
<dbReference type="InterPro" id="IPR035093">
    <property type="entry name" value="RelE/ParE_toxin_dom_sf"/>
</dbReference>
<keyword evidence="1" id="KW-1277">Toxin-antitoxin system</keyword>
<evidence type="ECO:0000256" key="1">
    <source>
        <dbReference type="ARBA" id="ARBA00022649"/>
    </source>
</evidence>
<dbReference type="Proteomes" id="UP000297535">
    <property type="component" value="Unassembled WGS sequence"/>
</dbReference>
<accession>A0A4Z0NTA6</accession>
<dbReference type="OrthoDB" id="7173315at2"/>
<sequence>MGIRLSAAARWYLSGIWAYSAERWDKAQADRSGRVIADGLDRLASGIAKRRSADEVRPGYFKLAVGSHVIFYRTRERDMIEVVRILHQRMDFERHV</sequence>
<protein>
    <recommendedName>
        <fullName evidence="2">Toxin</fullName>
    </recommendedName>
</protein>
<reference evidence="3 4" key="1">
    <citation type="submission" date="2019-04" db="EMBL/GenBank/DDBJ databases">
        <authorList>
            <person name="Feng G."/>
            <person name="Zhu H."/>
        </authorList>
    </citation>
    <scope>NUCLEOTIDE SEQUENCE [LARGE SCALE GENOMIC DNA]</scope>
    <source>
        <strain evidence="3 4">6HR-1</strain>
    </source>
</reference>
<proteinExistence type="inferred from homology"/>
<dbReference type="RefSeq" id="WP_135415009.1">
    <property type="nucleotide sequence ID" value="NZ_SRLB01000008.1"/>
</dbReference>
<dbReference type="Pfam" id="PF05016">
    <property type="entry name" value="ParE_toxin"/>
    <property type="match status" value="1"/>
</dbReference>
<dbReference type="InterPro" id="IPR007712">
    <property type="entry name" value="RelE/ParE_toxin"/>
</dbReference>
<dbReference type="PIRSF" id="PIRSF029218">
    <property type="entry name" value="ParE"/>
    <property type="match status" value="1"/>
</dbReference>
<evidence type="ECO:0000313" key="3">
    <source>
        <dbReference type="EMBL" id="TGD99377.1"/>
    </source>
</evidence>
<dbReference type="AlphaFoldDB" id="A0A4Z0NTA6"/>
<gene>
    <name evidence="3" type="ORF">EU555_12740</name>
</gene>
<comment type="similarity">
    <text evidence="2">Belongs to the RelE toxin family.</text>
</comment>